<feature type="compositionally biased region" description="Polar residues" evidence="1">
    <location>
        <begin position="44"/>
        <end position="59"/>
    </location>
</feature>
<proteinExistence type="predicted"/>
<dbReference type="AlphaFoldDB" id="A0A9W2XT24"/>
<sequence length="124" mass="12627">MKMTHQSSPAEIEVTCYYSVEQKGSLSISPLSNSIIIQTNAETQSVPAATVTTGETSDLSSSTVVSSSASSTASANAETQSVPAATVTTGETSDLSSSAAVHTSTTASAGEIFPGEKCLEKFKL</sequence>
<dbReference type="RefSeq" id="XP_055365028.1">
    <property type="nucleotide sequence ID" value="XM_055509053.1"/>
</dbReference>
<feature type="compositionally biased region" description="Polar residues" evidence="1">
    <location>
        <begin position="76"/>
        <end position="95"/>
    </location>
</feature>
<evidence type="ECO:0000313" key="2">
    <source>
        <dbReference type="Proteomes" id="UP000515150"/>
    </source>
</evidence>
<evidence type="ECO:0000256" key="1">
    <source>
        <dbReference type="SAM" id="MobiDB-lite"/>
    </source>
</evidence>
<dbReference type="GeneID" id="114855860"/>
<gene>
    <name evidence="3" type="primary">LOC114855860</name>
</gene>
<dbReference type="KEGG" id="bspl:114855860"/>
<dbReference type="Proteomes" id="UP000515150">
    <property type="component" value="Chromosome 5"/>
</dbReference>
<reference evidence="3" key="1">
    <citation type="submission" date="2025-08" db="UniProtKB">
        <authorList>
            <consortium name="RefSeq"/>
        </authorList>
    </citation>
    <scope>IDENTIFICATION</scope>
</reference>
<name>A0A9W2XT24_BETSP</name>
<organism evidence="2 3">
    <name type="scientific">Betta splendens</name>
    <name type="common">Siamese fighting fish</name>
    <dbReference type="NCBI Taxonomy" id="158456"/>
    <lineage>
        <taxon>Eukaryota</taxon>
        <taxon>Metazoa</taxon>
        <taxon>Chordata</taxon>
        <taxon>Craniata</taxon>
        <taxon>Vertebrata</taxon>
        <taxon>Euteleostomi</taxon>
        <taxon>Actinopterygii</taxon>
        <taxon>Neopterygii</taxon>
        <taxon>Teleostei</taxon>
        <taxon>Neoteleostei</taxon>
        <taxon>Acanthomorphata</taxon>
        <taxon>Anabantaria</taxon>
        <taxon>Anabantiformes</taxon>
        <taxon>Anabantoidei</taxon>
        <taxon>Osphronemidae</taxon>
        <taxon>Betta</taxon>
    </lineage>
</organism>
<protein>
    <submittedName>
        <fullName evidence="3">Uncharacterized protein LOC114855860</fullName>
    </submittedName>
</protein>
<feature type="compositionally biased region" description="Low complexity" evidence="1">
    <location>
        <begin position="96"/>
        <end position="106"/>
    </location>
</feature>
<accession>A0A9W2XT24</accession>
<feature type="compositionally biased region" description="Low complexity" evidence="1">
    <location>
        <begin position="60"/>
        <end position="75"/>
    </location>
</feature>
<evidence type="ECO:0000313" key="3">
    <source>
        <dbReference type="RefSeq" id="XP_055365028.1"/>
    </source>
</evidence>
<keyword evidence="2" id="KW-1185">Reference proteome</keyword>
<feature type="region of interest" description="Disordered" evidence="1">
    <location>
        <begin position="44"/>
        <end position="106"/>
    </location>
</feature>